<comment type="caution">
    <text evidence="2">The sequence shown here is derived from an EMBL/GenBank/DDBJ whole genome shotgun (WGS) entry which is preliminary data.</text>
</comment>
<feature type="region of interest" description="Disordered" evidence="1">
    <location>
        <begin position="790"/>
        <end position="811"/>
    </location>
</feature>
<dbReference type="Proteomes" id="UP001515480">
    <property type="component" value="Unassembled WGS sequence"/>
</dbReference>
<evidence type="ECO:0000313" key="3">
    <source>
        <dbReference type="Proteomes" id="UP001515480"/>
    </source>
</evidence>
<reference evidence="2 3" key="1">
    <citation type="journal article" date="2024" name="Science">
        <title>Giant polyketide synthase enzymes in the biosynthesis of giant marine polyether toxins.</title>
        <authorList>
            <person name="Fallon T.R."/>
            <person name="Shende V.V."/>
            <person name="Wierzbicki I.H."/>
            <person name="Pendleton A.L."/>
            <person name="Watervoot N.F."/>
            <person name="Auber R.P."/>
            <person name="Gonzalez D.J."/>
            <person name="Wisecaver J.H."/>
            <person name="Moore B.S."/>
        </authorList>
    </citation>
    <scope>NUCLEOTIDE SEQUENCE [LARGE SCALE GENOMIC DNA]</scope>
    <source>
        <strain evidence="2 3">12B1</strain>
    </source>
</reference>
<evidence type="ECO:0000256" key="1">
    <source>
        <dbReference type="SAM" id="MobiDB-lite"/>
    </source>
</evidence>
<evidence type="ECO:0008006" key="4">
    <source>
        <dbReference type="Google" id="ProtNLM"/>
    </source>
</evidence>
<evidence type="ECO:0000313" key="2">
    <source>
        <dbReference type="EMBL" id="KAL1518741.1"/>
    </source>
</evidence>
<accession>A0AB34JB04</accession>
<name>A0AB34JB04_PRYPA</name>
<protein>
    <recommendedName>
        <fullName evidence="4">Sfi1 spindle body domain-containing protein</fullName>
    </recommendedName>
</protein>
<sequence>MSFALVKQWRGHAALVRAKRTKATMCVFDRRLRSLRNGIHNWKFNHNAKEAAMQSLRRAYAGFSEKARFACMMSWKQHAAERFDAEAQVDKGISRWINRTASKCFKQWQAVWRVQLKKMSKVRIAISWLSKSVLMRTLAGFKEILNERREKMLCVDVMLKQTMRRGLLGMFLGWVKIWRKYKLNEKLDGMGSNHMRSMAMRSLGGILQYWAYTARLFSLMATGRERNVRVEMRSTIRCFRRHAANARFVRAAIHNADARMRAVLSDWHQTAYAMIIVSDMFLTNTLRDVARRLRFWQRLTSSSNARELRGKYLTSRRRWYEQQQLLQLWHLFTIAKRHHRQHASRDAMRRIGQAATNRRWQRHGTLRALGHLCKGIIYKVLTGWRLHVTTARTMRLEMLQAHASQLALDQHLRRIRARVMCKVFVSWSGRCMNKARHRRKWQAAALMIGYRRGFVQWHEATTDRSHRFMLDDAAMSHEYSSTISSAFNRWAGRAVREARHVGIFRVLVERHESGVQLRVLLAWRELLIQARRAVALRARVFDRILELVFNAWQAYTSDGVQLIDRAKSHLSRSQLTIKSEVWAAWAVKTNSIARRVRVQYVILSRREASLKRNGLIHWYGVYLRAERHMRRAANHFGFRTLGTIWSAWHAYFRSCKVRQAQIASQVDVFHRNRESWACATILVEWKAVVALHKKQKKSAREALVMLKTYTSAVHALHSRLGNATSYHLQRLSGIVFFHWRALSWSRNWEKRAEMDNEDPDVSQWQGSIASALVSGSVAFVQSAKRDFLAGKATPPASPGKKSKHAQSAEEDVAIASHGSPTKHVNDNSEALDQGVTFNDVASLLVWPGPTLQQVQRLNVAQETAAHPCSFWMGNRSDAVCR</sequence>
<proteinExistence type="predicted"/>
<gene>
    <name evidence="2" type="ORF">AB1Y20_003026</name>
</gene>
<dbReference type="EMBL" id="JBGBPQ010000010">
    <property type="protein sequence ID" value="KAL1518741.1"/>
    <property type="molecule type" value="Genomic_DNA"/>
</dbReference>
<keyword evidence="3" id="KW-1185">Reference proteome</keyword>
<organism evidence="2 3">
    <name type="scientific">Prymnesium parvum</name>
    <name type="common">Toxic golden alga</name>
    <dbReference type="NCBI Taxonomy" id="97485"/>
    <lineage>
        <taxon>Eukaryota</taxon>
        <taxon>Haptista</taxon>
        <taxon>Haptophyta</taxon>
        <taxon>Prymnesiophyceae</taxon>
        <taxon>Prymnesiales</taxon>
        <taxon>Prymnesiaceae</taxon>
        <taxon>Prymnesium</taxon>
    </lineage>
</organism>
<dbReference type="AlphaFoldDB" id="A0AB34JB04"/>